<reference evidence="1" key="1">
    <citation type="submission" date="2023-07" db="EMBL/GenBank/DDBJ databases">
        <authorList>
            <consortium name="AG Swart"/>
            <person name="Singh M."/>
            <person name="Singh A."/>
            <person name="Seah K."/>
            <person name="Emmerich C."/>
        </authorList>
    </citation>
    <scope>NUCLEOTIDE SEQUENCE</scope>
    <source>
        <strain evidence="1">DP1</strain>
    </source>
</reference>
<keyword evidence="2" id="KW-1185">Reference proteome</keyword>
<accession>A0AAD1XFC6</accession>
<dbReference type="EMBL" id="CAMPGE010010372">
    <property type="protein sequence ID" value="CAI2369221.1"/>
    <property type="molecule type" value="Genomic_DNA"/>
</dbReference>
<dbReference type="AlphaFoldDB" id="A0AAD1XFC6"/>
<evidence type="ECO:0000313" key="2">
    <source>
        <dbReference type="Proteomes" id="UP001295684"/>
    </source>
</evidence>
<protein>
    <submittedName>
        <fullName evidence="1">Uncharacterized protein</fullName>
    </submittedName>
</protein>
<proteinExistence type="predicted"/>
<dbReference type="Proteomes" id="UP001295684">
    <property type="component" value="Unassembled WGS sequence"/>
</dbReference>
<evidence type="ECO:0000313" key="1">
    <source>
        <dbReference type="EMBL" id="CAI2369221.1"/>
    </source>
</evidence>
<gene>
    <name evidence="1" type="ORF">ECRASSUSDP1_LOCUS10519</name>
</gene>
<sequence length="287" mass="33078">MIFKRKNKGITKHAGKVQTAKGIQNLIPSELCALFTKQDLKPEMLMSQGGQLRSQQPTEEIKELSSFVDEQEISKTPIKMGRPRKFPESGFYTKNMRLDILNKNLLRGVKRYLVGLFRIFCINSGLFQYESLNQDLLQLQRMKFEINDDLFEQAMQGFVPYFLQLEASGTASSACQTLGDSEKLKELLTVFIDPSKSLDTKFPGTEKLLKREFHGMLYAYSHIKLERFLVLPEMRLLLNRMLSEDSLTKVLSTNQTLSMEEDIYRKCAEMILEKAQKHEQSLVSNDL</sequence>
<name>A0AAD1XFC6_EUPCR</name>
<comment type="caution">
    <text evidence="1">The sequence shown here is derived from an EMBL/GenBank/DDBJ whole genome shotgun (WGS) entry which is preliminary data.</text>
</comment>
<organism evidence="1 2">
    <name type="scientific">Euplotes crassus</name>
    <dbReference type="NCBI Taxonomy" id="5936"/>
    <lineage>
        <taxon>Eukaryota</taxon>
        <taxon>Sar</taxon>
        <taxon>Alveolata</taxon>
        <taxon>Ciliophora</taxon>
        <taxon>Intramacronucleata</taxon>
        <taxon>Spirotrichea</taxon>
        <taxon>Hypotrichia</taxon>
        <taxon>Euplotida</taxon>
        <taxon>Euplotidae</taxon>
        <taxon>Moneuplotes</taxon>
    </lineage>
</organism>